<dbReference type="EMBL" id="AP022829">
    <property type="protein sequence ID" value="BCA88984.1"/>
    <property type="molecule type" value="Genomic_DNA"/>
</dbReference>
<reference evidence="19" key="1">
    <citation type="journal article" date="2020" name="Microbiol. Resour. Announc.">
        <title>Complete Genome Sequence of Adlercreutzia sp. Strain 8CFCBH1, a Potent Producer of Equol, Isolated from Healthy Japanese Feces.</title>
        <authorList>
            <person name="Ogata Y."/>
            <person name="Sakamoto M."/>
            <person name="Ohkuma M."/>
            <person name="Hattori M."/>
            <person name="Suda W."/>
        </authorList>
    </citation>
    <scope>NUCLEOTIDE SEQUENCE [LARGE SCALE GENOMIC DNA]</scope>
    <source>
        <strain evidence="19">8CFCBH1</strain>
    </source>
</reference>
<dbReference type="GO" id="GO:0045259">
    <property type="term" value="C:proton-transporting ATP synthase complex"/>
    <property type="evidence" value="ECO:0007669"/>
    <property type="project" value="UniProtKB-KW"/>
</dbReference>
<feature type="chain" id="PRO_5038969170" description="ATP synthase subunit b" evidence="17">
    <location>
        <begin position="30"/>
        <end position="205"/>
    </location>
</feature>
<dbReference type="SUPFAM" id="SSF81573">
    <property type="entry name" value="F1F0 ATP synthase subunit B, membrane domain"/>
    <property type="match status" value="1"/>
</dbReference>
<evidence type="ECO:0000256" key="13">
    <source>
        <dbReference type="ARBA" id="ARBA00025830"/>
    </source>
</evidence>
<dbReference type="InterPro" id="IPR005864">
    <property type="entry name" value="ATP_synth_F0_bsu_bac"/>
</dbReference>
<feature type="signal peptide" evidence="17">
    <location>
        <begin position="1"/>
        <end position="29"/>
    </location>
</feature>
<evidence type="ECO:0000313" key="19">
    <source>
        <dbReference type="Proteomes" id="UP000501727"/>
    </source>
</evidence>
<feature type="transmembrane region" description="Helical" evidence="14">
    <location>
        <begin position="50"/>
        <end position="69"/>
    </location>
</feature>
<keyword evidence="11 14" id="KW-0066">ATP synthesis</keyword>
<dbReference type="Proteomes" id="UP000501727">
    <property type="component" value="Chromosome"/>
</dbReference>
<keyword evidence="16" id="KW-0175">Coiled coil</keyword>
<comment type="function">
    <text evidence="14">Component of the F(0) channel, it forms part of the peripheral stalk, linking F(1) to F(0).</text>
</comment>
<dbReference type="Pfam" id="PF00430">
    <property type="entry name" value="ATP-synt_B"/>
    <property type="match status" value="1"/>
</dbReference>
<keyword evidence="7 14" id="KW-0375">Hydrogen ion transport</keyword>
<keyword evidence="6 14" id="KW-0812">Transmembrane</keyword>
<evidence type="ECO:0000256" key="14">
    <source>
        <dbReference type="HAMAP-Rule" id="MF_01398"/>
    </source>
</evidence>
<keyword evidence="3 14" id="KW-0813">Transport</keyword>
<evidence type="ECO:0000256" key="12">
    <source>
        <dbReference type="ARBA" id="ARBA00025198"/>
    </source>
</evidence>
<evidence type="ECO:0000256" key="11">
    <source>
        <dbReference type="ARBA" id="ARBA00023310"/>
    </source>
</evidence>
<dbReference type="Gene3D" id="6.10.250.1580">
    <property type="match status" value="1"/>
</dbReference>
<dbReference type="CDD" id="cd06503">
    <property type="entry name" value="ATP-synt_Fo_b"/>
    <property type="match status" value="1"/>
</dbReference>
<keyword evidence="9 14" id="KW-0406">Ion transport</keyword>
<feature type="coiled-coil region" evidence="16">
    <location>
        <begin position="76"/>
        <end position="121"/>
    </location>
</feature>
<evidence type="ECO:0000256" key="1">
    <source>
        <dbReference type="ARBA" id="ARBA00004162"/>
    </source>
</evidence>
<keyword evidence="17" id="KW-0732">Signal</keyword>
<dbReference type="GO" id="GO:0005886">
    <property type="term" value="C:plasma membrane"/>
    <property type="evidence" value="ECO:0007669"/>
    <property type="project" value="UniProtKB-SubCell"/>
</dbReference>
<dbReference type="InterPro" id="IPR028987">
    <property type="entry name" value="ATP_synth_B-like_membr_sf"/>
</dbReference>
<reference evidence="19" key="2">
    <citation type="submission" date="2020-03" db="EMBL/GenBank/DDBJ databases">
        <title>Complete Genome Sequence of Adlercreutzia sp. strain 8CFCBH1 Producing Equol, Isolated from Healthy Japanese Feces.</title>
        <authorList>
            <person name="Ogata Y."/>
            <person name="Sakamoto M."/>
            <person name="Ohkuma M."/>
            <person name="Hattori M."/>
            <person name="Suda W."/>
        </authorList>
    </citation>
    <scope>NUCLEOTIDE SEQUENCE [LARGE SCALE GENOMIC DNA]</scope>
    <source>
        <strain evidence="19">8CFCBH1</strain>
    </source>
</reference>
<comment type="function">
    <text evidence="12 14">F(1)F(0) ATP synthase produces ATP from ADP in the presence of a proton or sodium gradient. F-type ATPases consist of two structural domains, F(1) containing the extramembraneous catalytic core and F(0) containing the membrane proton channel, linked together by a central stalk and a peripheral stalk. During catalysis, ATP synthesis in the catalytic domain of F(1) is coupled via a rotary mechanism of the central stalk subunits to proton translocation.</text>
</comment>
<evidence type="ECO:0000313" key="18">
    <source>
        <dbReference type="EMBL" id="BCA88984.1"/>
    </source>
</evidence>
<name>A0A6F8SML4_9ACTN</name>
<evidence type="ECO:0000256" key="4">
    <source>
        <dbReference type="ARBA" id="ARBA00022475"/>
    </source>
</evidence>
<dbReference type="HAMAP" id="MF_01398">
    <property type="entry name" value="ATP_synth_b_bprime"/>
    <property type="match status" value="1"/>
</dbReference>
<dbReference type="PANTHER" id="PTHR33445:SF1">
    <property type="entry name" value="ATP SYNTHASE SUBUNIT B"/>
    <property type="match status" value="1"/>
</dbReference>
<accession>A0A6F8SML4</accession>
<dbReference type="InterPro" id="IPR050059">
    <property type="entry name" value="ATP_synthase_B_chain"/>
</dbReference>
<comment type="subunit">
    <text evidence="13 14">F-type ATPases have 2 components, F(1) - the catalytic core - and F(0) - the membrane proton channel. F(1) has five subunits: alpha(3), beta(3), gamma(1), delta(1), epsilon(1). F(0) has three main subunits: a(1), b(2) and c(10-14). The alpha and beta chains form an alternating ring which encloses part of the gamma chain. F(1) is attached to F(0) by a central stalk formed by the gamma and epsilon chains, while a peripheral stalk is formed by the delta and b chains.</text>
</comment>
<dbReference type="PANTHER" id="PTHR33445">
    <property type="entry name" value="ATP SYNTHASE SUBUNIT B', CHLOROPLASTIC"/>
    <property type="match status" value="1"/>
</dbReference>
<dbReference type="NCBIfam" id="TIGR01144">
    <property type="entry name" value="ATP_synt_b"/>
    <property type="match status" value="1"/>
</dbReference>
<evidence type="ECO:0000256" key="15">
    <source>
        <dbReference type="RuleBase" id="RU003848"/>
    </source>
</evidence>
<evidence type="ECO:0000256" key="9">
    <source>
        <dbReference type="ARBA" id="ARBA00023065"/>
    </source>
</evidence>
<organism evidence="18 19">
    <name type="scientific">Adlercreutzia hattorii</name>
    <dbReference type="NCBI Taxonomy" id="2707299"/>
    <lineage>
        <taxon>Bacteria</taxon>
        <taxon>Bacillati</taxon>
        <taxon>Actinomycetota</taxon>
        <taxon>Coriobacteriia</taxon>
        <taxon>Eggerthellales</taxon>
        <taxon>Eggerthellaceae</taxon>
        <taxon>Adlercreutzia</taxon>
    </lineage>
</organism>
<sequence length="205" mass="22014">MHVKTRANKAVAKVAFGALALNAAFPALAFAAEAEQEGGISAILPDMAEFIPMLIAFIILWIILAKFGWPMFAGMLEKRENTIREALKKSEEAQIESERVLAEYNKQLADAKAQSAQIIADARSVGEAVKADITAQAQTEAADMIAKAKAAIEAEKKQAISELQATVADTSVDVAARLIGEDLTEGEHRAIIERYVKEAGSFNGN</sequence>
<comment type="similarity">
    <text evidence="2 14 15">Belongs to the ATPase B chain family.</text>
</comment>
<dbReference type="KEGG" id="ahat:ADCFC_16030"/>
<comment type="subcellular location">
    <subcellularLocation>
        <location evidence="1 14">Cell membrane</location>
        <topology evidence="1 14">Single-pass membrane protein</topology>
    </subcellularLocation>
</comment>
<dbReference type="InterPro" id="IPR002146">
    <property type="entry name" value="ATP_synth_b/b'su_bac/chlpt"/>
</dbReference>
<keyword evidence="4 14" id="KW-1003">Cell membrane</keyword>
<evidence type="ECO:0000256" key="7">
    <source>
        <dbReference type="ARBA" id="ARBA00022781"/>
    </source>
</evidence>
<evidence type="ECO:0000256" key="3">
    <source>
        <dbReference type="ARBA" id="ARBA00022448"/>
    </source>
</evidence>
<evidence type="ECO:0000256" key="16">
    <source>
        <dbReference type="SAM" id="Coils"/>
    </source>
</evidence>
<keyword evidence="10 14" id="KW-0472">Membrane</keyword>
<evidence type="ECO:0000256" key="10">
    <source>
        <dbReference type="ARBA" id="ARBA00023136"/>
    </source>
</evidence>
<dbReference type="AlphaFoldDB" id="A0A6F8SML4"/>
<evidence type="ECO:0000256" key="17">
    <source>
        <dbReference type="SAM" id="SignalP"/>
    </source>
</evidence>
<dbReference type="GO" id="GO:0046961">
    <property type="term" value="F:proton-transporting ATPase activity, rotational mechanism"/>
    <property type="evidence" value="ECO:0007669"/>
    <property type="project" value="TreeGrafter"/>
</dbReference>
<evidence type="ECO:0000256" key="2">
    <source>
        <dbReference type="ARBA" id="ARBA00005513"/>
    </source>
</evidence>
<keyword evidence="5 14" id="KW-0138">CF(0)</keyword>
<keyword evidence="19" id="KW-1185">Reference proteome</keyword>
<keyword evidence="8 14" id="KW-1133">Transmembrane helix</keyword>
<evidence type="ECO:0000256" key="6">
    <source>
        <dbReference type="ARBA" id="ARBA00022692"/>
    </source>
</evidence>
<evidence type="ECO:0000256" key="8">
    <source>
        <dbReference type="ARBA" id="ARBA00022989"/>
    </source>
</evidence>
<evidence type="ECO:0000256" key="5">
    <source>
        <dbReference type="ARBA" id="ARBA00022547"/>
    </source>
</evidence>
<gene>
    <name evidence="14 18" type="primary">atpF</name>
    <name evidence="18" type="ORF">ADCFC_14810</name>
</gene>
<dbReference type="GO" id="GO:0046933">
    <property type="term" value="F:proton-transporting ATP synthase activity, rotational mechanism"/>
    <property type="evidence" value="ECO:0007669"/>
    <property type="project" value="UniProtKB-UniRule"/>
</dbReference>
<proteinExistence type="inferred from homology"/>
<protein>
    <recommendedName>
        <fullName evidence="14">ATP synthase subunit b</fullName>
    </recommendedName>
    <alternativeName>
        <fullName evidence="14">ATP synthase F(0) sector subunit b</fullName>
    </alternativeName>
    <alternativeName>
        <fullName evidence="14">ATPase subunit I</fullName>
    </alternativeName>
    <alternativeName>
        <fullName evidence="14">F-type ATPase subunit b</fullName>
        <shortName evidence="14">F-ATPase subunit b</shortName>
    </alternativeName>
</protein>